<keyword evidence="4" id="KW-0223">Dioxygenase</keyword>
<dbReference type="GO" id="GO:0071456">
    <property type="term" value="P:cellular response to hypoxia"/>
    <property type="evidence" value="ECO:0007669"/>
    <property type="project" value="TreeGrafter"/>
</dbReference>
<dbReference type="Pfam" id="PF13640">
    <property type="entry name" value="2OG-FeII_Oxy_3"/>
    <property type="match status" value="1"/>
</dbReference>
<reference evidence="8 9" key="1">
    <citation type="submission" date="2018-06" db="EMBL/GenBank/DDBJ databases">
        <title>Genomic Encyclopedia of Archaeal and Bacterial Type Strains, Phase II (KMG-II): from individual species to whole genera.</title>
        <authorList>
            <person name="Goeker M."/>
        </authorList>
    </citation>
    <scope>NUCLEOTIDE SEQUENCE [LARGE SCALE GENOMIC DNA]</scope>
    <source>
        <strain evidence="8 9">DSM 15361</strain>
    </source>
</reference>
<organism evidence="8 9">
    <name type="scientific">Mesonia algae</name>
    <dbReference type="NCBI Taxonomy" id="213248"/>
    <lineage>
        <taxon>Bacteria</taxon>
        <taxon>Pseudomonadati</taxon>
        <taxon>Bacteroidota</taxon>
        <taxon>Flavobacteriia</taxon>
        <taxon>Flavobacteriales</taxon>
        <taxon>Flavobacteriaceae</taxon>
        <taxon>Mesonia</taxon>
    </lineage>
</organism>
<dbReference type="InterPro" id="IPR044862">
    <property type="entry name" value="Pro_4_hyd_alph_FE2OG_OXY"/>
</dbReference>
<dbReference type="GO" id="GO:0031543">
    <property type="term" value="F:peptidyl-proline dioxygenase activity"/>
    <property type="evidence" value="ECO:0007669"/>
    <property type="project" value="TreeGrafter"/>
</dbReference>
<dbReference type="AlphaFoldDB" id="A0A2W7IZK0"/>
<evidence type="ECO:0000256" key="1">
    <source>
        <dbReference type="ARBA" id="ARBA00001961"/>
    </source>
</evidence>
<evidence type="ECO:0000256" key="3">
    <source>
        <dbReference type="ARBA" id="ARBA00022896"/>
    </source>
</evidence>
<gene>
    <name evidence="8" type="ORF">LX95_00453</name>
</gene>
<dbReference type="PROSITE" id="PS51471">
    <property type="entry name" value="FE2OG_OXY"/>
    <property type="match status" value="1"/>
</dbReference>
<name>A0A2W7IZK0_9FLAO</name>
<dbReference type="Gene3D" id="2.60.120.620">
    <property type="entry name" value="q2cbj1_9rhob like domain"/>
    <property type="match status" value="1"/>
</dbReference>
<sequence>MPGYFINILMLNTELFEQVDFEVNLKFEKIIEDLLKDQYSIIDTFFDASEIEILRTATLQKFEEDQFKKSAIGNRTNEVIEKAIRGDFILWIDEQKADRAESIFFTKINNLVAYLNKTCFMGILHKEFHYAVYPTGTFYKRHLDTFQNDSRRKLSIVCYLNEENWLTTNGGELVIYKPYGGEEVIYPMPGRVVIFESQVLEHEVKKVTNDQRLSITGWLKTR</sequence>
<keyword evidence="9" id="KW-1185">Reference proteome</keyword>
<evidence type="ECO:0000256" key="5">
    <source>
        <dbReference type="ARBA" id="ARBA00023002"/>
    </source>
</evidence>
<dbReference type="Proteomes" id="UP000249542">
    <property type="component" value="Unassembled WGS sequence"/>
</dbReference>
<dbReference type="SMART" id="SM00702">
    <property type="entry name" value="P4Hc"/>
    <property type="match status" value="1"/>
</dbReference>
<keyword evidence="5" id="KW-0560">Oxidoreductase</keyword>
<comment type="cofactor">
    <cofactor evidence="1">
        <name>L-ascorbate</name>
        <dbReference type="ChEBI" id="CHEBI:38290"/>
    </cofactor>
</comment>
<dbReference type="GO" id="GO:0008198">
    <property type="term" value="F:ferrous iron binding"/>
    <property type="evidence" value="ECO:0007669"/>
    <property type="project" value="TreeGrafter"/>
</dbReference>
<feature type="domain" description="Fe2OG dioxygenase" evidence="7">
    <location>
        <begin position="119"/>
        <end position="221"/>
    </location>
</feature>
<dbReference type="EMBL" id="QKYV01000001">
    <property type="protein sequence ID" value="PZW44123.1"/>
    <property type="molecule type" value="Genomic_DNA"/>
</dbReference>
<proteinExistence type="predicted"/>
<dbReference type="PANTHER" id="PTHR12907">
    <property type="entry name" value="EGL NINE HOMOLOG-RELATED"/>
    <property type="match status" value="1"/>
</dbReference>
<keyword evidence="6" id="KW-0408">Iron</keyword>
<dbReference type="InterPro" id="IPR006620">
    <property type="entry name" value="Pro_4_hyd_alph"/>
</dbReference>
<comment type="caution">
    <text evidence="8">The sequence shown here is derived from an EMBL/GenBank/DDBJ whole genome shotgun (WGS) entry which is preliminary data.</text>
</comment>
<keyword evidence="2" id="KW-0479">Metal-binding</keyword>
<dbReference type="GO" id="GO:0031418">
    <property type="term" value="F:L-ascorbic acid binding"/>
    <property type="evidence" value="ECO:0007669"/>
    <property type="project" value="UniProtKB-KW"/>
</dbReference>
<evidence type="ECO:0000313" key="8">
    <source>
        <dbReference type="EMBL" id="PZW44123.1"/>
    </source>
</evidence>
<evidence type="ECO:0000313" key="9">
    <source>
        <dbReference type="Proteomes" id="UP000249542"/>
    </source>
</evidence>
<keyword evidence="3" id="KW-0847">Vitamin C</keyword>
<evidence type="ECO:0000256" key="4">
    <source>
        <dbReference type="ARBA" id="ARBA00022964"/>
    </source>
</evidence>
<evidence type="ECO:0000256" key="2">
    <source>
        <dbReference type="ARBA" id="ARBA00022723"/>
    </source>
</evidence>
<protein>
    <submittedName>
        <fullName evidence="8">SM-20-related protein</fullName>
    </submittedName>
</protein>
<dbReference type="PANTHER" id="PTHR12907:SF26">
    <property type="entry name" value="HIF PROLYL HYDROXYLASE, ISOFORM C"/>
    <property type="match status" value="1"/>
</dbReference>
<dbReference type="InterPro" id="IPR005123">
    <property type="entry name" value="Oxoglu/Fe-dep_dioxygenase_dom"/>
</dbReference>
<dbReference type="InterPro" id="IPR051559">
    <property type="entry name" value="HIF_prolyl_hydroxylases"/>
</dbReference>
<accession>A0A2W7IZK0</accession>
<evidence type="ECO:0000256" key="6">
    <source>
        <dbReference type="ARBA" id="ARBA00023004"/>
    </source>
</evidence>
<evidence type="ECO:0000259" key="7">
    <source>
        <dbReference type="PROSITE" id="PS51471"/>
    </source>
</evidence>